<organism evidence="7 8">
    <name type="scientific">Denitromonas halophila</name>
    <dbReference type="NCBI Taxonomy" id="1629404"/>
    <lineage>
        <taxon>Bacteria</taxon>
        <taxon>Pseudomonadati</taxon>
        <taxon>Pseudomonadota</taxon>
        <taxon>Betaproteobacteria</taxon>
        <taxon>Rhodocyclales</taxon>
        <taxon>Zoogloeaceae</taxon>
        <taxon>Denitromonas</taxon>
    </lineage>
</organism>
<dbReference type="GO" id="GO:0003677">
    <property type="term" value="F:DNA binding"/>
    <property type="evidence" value="ECO:0007669"/>
    <property type="project" value="UniProtKB-KW"/>
</dbReference>
<name>A0A557RNY6_9RHOO</name>
<dbReference type="Gene3D" id="1.10.10.10">
    <property type="entry name" value="Winged helix-like DNA-binding domain superfamily/Winged helix DNA-binding domain"/>
    <property type="match status" value="1"/>
</dbReference>
<evidence type="ECO:0000256" key="3">
    <source>
        <dbReference type="ARBA" id="ARBA00023125"/>
    </source>
</evidence>
<proteinExistence type="inferred from homology"/>
<keyword evidence="3" id="KW-0238">DNA-binding</keyword>
<comment type="caution">
    <text evidence="7">The sequence shown here is derived from an EMBL/GenBank/DDBJ whole genome shotgun (WGS) entry which is preliminary data.</text>
</comment>
<protein>
    <submittedName>
        <fullName evidence="7">LysR family transcriptional regulator</fullName>
    </submittedName>
</protein>
<dbReference type="PANTHER" id="PTHR30346">
    <property type="entry name" value="TRANSCRIPTIONAL DUAL REGULATOR HCAR-RELATED"/>
    <property type="match status" value="1"/>
</dbReference>
<dbReference type="InterPro" id="IPR005119">
    <property type="entry name" value="LysR_subst-bd"/>
</dbReference>
<dbReference type="GO" id="GO:0003700">
    <property type="term" value="F:DNA-binding transcription factor activity"/>
    <property type="evidence" value="ECO:0007669"/>
    <property type="project" value="InterPro"/>
</dbReference>
<evidence type="ECO:0000313" key="7">
    <source>
        <dbReference type="EMBL" id="TVO79760.1"/>
    </source>
</evidence>
<reference evidence="7 8" key="1">
    <citation type="submission" date="2019-07" db="EMBL/GenBank/DDBJ databases">
        <title>The pathways for chlorine oxyanion respiration interact through the shared metabolite chlorate.</title>
        <authorList>
            <person name="Barnum T.P."/>
            <person name="Cheng Y."/>
            <person name="Hill K.A."/>
            <person name="Lucas L.N."/>
            <person name="Carlson H.K."/>
            <person name="Coates J.D."/>
        </authorList>
    </citation>
    <scope>NUCLEOTIDE SEQUENCE [LARGE SCALE GENOMIC DNA]</scope>
    <source>
        <strain evidence="7 8">SFB-1</strain>
    </source>
</reference>
<dbReference type="GO" id="GO:0032993">
    <property type="term" value="C:protein-DNA complex"/>
    <property type="evidence" value="ECO:0007669"/>
    <property type="project" value="TreeGrafter"/>
</dbReference>
<sequence length="302" mass="33231">MDIRHLRVFVAVAEELHFGRAAERLNLSQPPVSIAIKELEEELGLRLFERTSRRIELTDGGSAVLNDARAVLNRLQVLRENARKVSLGRVGSISLGTTTLPTFSFLPDILRRFTLDFPDVQLGLMETTSDQILVGLERGTYDIGFMFTMPVKVPGLSYLPIGREPLILALPEDHPAARLARVPLEMLASDKFLVFERQAGPLMFDSMVALCMRHGFSPKIFTARLMPTIISLVSAGIGVALLPICFQSLRREGVVYRPLAGESSLVESGAAWRTDDTSLVVGAFLRYLPEGLKPLASDTGDA</sequence>
<dbReference type="PROSITE" id="PS50931">
    <property type="entry name" value="HTH_LYSR"/>
    <property type="match status" value="1"/>
</dbReference>
<keyword evidence="5" id="KW-0812">Transmembrane</keyword>
<keyword evidence="4" id="KW-0804">Transcription</keyword>
<evidence type="ECO:0000313" key="8">
    <source>
        <dbReference type="Proteomes" id="UP000318349"/>
    </source>
</evidence>
<keyword evidence="5" id="KW-1133">Transmembrane helix</keyword>
<dbReference type="Pfam" id="PF00126">
    <property type="entry name" value="HTH_1"/>
    <property type="match status" value="1"/>
</dbReference>
<dbReference type="InterPro" id="IPR000847">
    <property type="entry name" value="LysR_HTH_N"/>
</dbReference>
<dbReference type="CDD" id="cd08414">
    <property type="entry name" value="PBP2_LTTR_aromatics_like"/>
    <property type="match status" value="1"/>
</dbReference>
<evidence type="ECO:0000259" key="6">
    <source>
        <dbReference type="PROSITE" id="PS50931"/>
    </source>
</evidence>
<dbReference type="EMBL" id="VMNI01000001">
    <property type="protein sequence ID" value="TVO79760.1"/>
    <property type="molecule type" value="Genomic_DNA"/>
</dbReference>
<dbReference type="Gene3D" id="3.40.190.10">
    <property type="entry name" value="Periplasmic binding protein-like II"/>
    <property type="match status" value="2"/>
</dbReference>
<dbReference type="Pfam" id="PF03466">
    <property type="entry name" value="LysR_substrate"/>
    <property type="match status" value="1"/>
</dbReference>
<dbReference type="Proteomes" id="UP000318349">
    <property type="component" value="Unassembled WGS sequence"/>
</dbReference>
<evidence type="ECO:0000256" key="5">
    <source>
        <dbReference type="SAM" id="Phobius"/>
    </source>
</evidence>
<accession>A0A557RNY6</accession>
<dbReference type="FunFam" id="1.10.10.10:FF:000001">
    <property type="entry name" value="LysR family transcriptional regulator"/>
    <property type="match status" value="1"/>
</dbReference>
<dbReference type="PANTHER" id="PTHR30346:SF0">
    <property type="entry name" value="HCA OPERON TRANSCRIPTIONAL ACTIVATOR HCAR"/>
    <property type="match status" value="1"/>
</dbReference>
<dbReference type="InterPro" id="IPR036388">
    <property type="entry name" value="WH-like_DNA-bd_sf"/>
</dbReference>
<keyword evidence="5" id="KW-0472">Membrane</keyword>
<dbReference type="AlphaFoldDB" id="A0A557RNY6"/>
<feature type="transmembrane region" description="Helical" evidence="5">
    <location>
        <begin position="225"/>
        <end position="246"/>
    </location>
</feature>
<keyword evidence="2" id="KW-0805">Transcription regulation</keyword>
<evidence type="ECO:0000256" key="1">
    <source>
        <dbReference type="ARBA" id="ARBA00009437"/>
    </source>
</evidence>
<feature type="domain" description="HTH lysR-type" evidence="6">
    <location>
        <begin position="1"/>
        <end position="58"/>
    </location>
</feature>
<dbReference type="SUPFAM" id="SSF46785">
    <property type="entry name" value="Winged helix' DNA-binding domain"/>
    <property type="match status" value="1"/>
</dbReference>
<evidence type="ECO:0000256" key="4">
    <source>
        <dbReference type="ARBA" id="ARBA00023163"/>
    </source>
</evidence>
<gene>
    <name evidence="7" type="ORF">FHP89_00685</name>
</gene>
<comment type="similarity">
    <text evidence="1">Belongs to the LysR transcriptional regulatory family.</text>
</comment>
<dbReference type="SUPFAM" id="SSF53850">
    <property type="entry name" value="Periplasmic binding protein-like II"/>
    <property type="match status" value="1"/>
</dbReference>
<evidence type="ECO:0000256" key="2">
    <source>
        <dbReference type="ARBA" id="ARBA00023015"/>
    </source>
</evidence>
<dbReference type="PRINTS" id="PR00039">
    <property type="entry name" value="HTHLYSR"/>
</dbReference>
<dbReference type="InterPro" id="IPR036390">
    <property type="entry name" value="WH_DNA-bd_sf"/>
</dbReference>